<evidence type="ECO:0000313" key="2">
    <source>
        <dbReference type="WBParaSite" id="nRc.2.0.1.t44236-RA"/>
    </source>
</evidence>
<dbReference type="Proteomes" id="UP000887565">
    <property type="component" value="Unplaced"/>
</dbReference>
<sequence>MANTICPSPDHYDFQLKNLYLVMTTVSKPVRWAQDHESLKRVMHIHGQLLSVHLPRKRKFYKKVADGESYFEIPD</sequence>
<dbReference type="WBParaSite" id="nRc.2.0.1.t44236-RA">
    <property type="protein sequence ID" value="nRc.2.0.1.t44236-RA"/>
    <property type="gene ID" value="nRc.2.0.1.g44236"/>
</dbReference>
<accession>A0A915L182</accession>
<evidence type="ECO:0000313" key="1">
    <source>
        <dbReference type="Proteomes" id="UP000887565"/>
    </source>
</evidence>
<name>A0A915L182_ROMCU</name>
<protein>
    <submittedName>
        <fullName evidence="2">Uncharacterized protein</fullName>
    </submittedName>
</protein>
<reference evidence="2" key="1">
    <citation type="submission" date="2022-11" db="UniProtKB">
        <authorList>
            <consortium name="WormBaseParasite"/>
        </authorList>
    </citation>
    <scope>IDENTIFICATION</scope>
</reference>
<dbReference type="AlphaFoldDB" id="A0A915L182"/>
<proteinExistence type="predicted"/>
<organism evidence="1 2">
    <name type="scientific">Romanomermis culicivorax</name>
    <name type="common">Nematode worm</name>
    <dbReference type="NCBI Taxonomy" id="13658"/>
    <lineage>
        <taxon>Eukaryota</taxon>
        <taxon>Metazoa</taxon>
        <taxon>Ecdysozoa</taxon>
        <taxon>Nematoda</taxon>
        <taxon>Enoplea</taxon>
        <taxon>Dorylaimia</taxon>
        <taxon>Mermithida</taxon>
        <taxon>Mermithoidea</taxon>
        <taxon>Mermithidae</taxon>
        <taxon>Romanomermis</taxon>
    </lineage>
</organism>
<keyword evidence="1" id="KW-1185">Reference proteome</keyword>